<reference evidence="2" key="1">
    <citation type="journal article" date="2019" name="Int. J. Syst. Evol. Microbiol.">
        <title>The Global Catalogue of Microorganisms (GCM) 10K type strain sequencing project: providing services to taxonomists for standard genome sequencing and annotation.</title>
        <authorList>
            <consortium name="The Broad Institute Genomics Platform"/>
            <consortium name="The Broad Institute Genome Sequencing Center for Infectious Disease"/>
            <person name="Wu L."/>
            <person name="Ma J."/>
        </authorList>
    </citation>
    <scope>NUCLEOTIDE SEQUENCE [LARGE SCALE GENOMIC DNA]</scope>
    <source>
        <strain evidence="2">KCTC 12848</strain>
    </source>
</reference>
<comment type="caution">
    <text evidence="1">The sequence shown here is derived from an EMBL/GenBank/DDBJ whole genome shotgun (WGS) entry which is preliminary data.</text>
</comment>
<dbReference type="EMBL" id="JBHSJB010000010">
    <property type="protein sequence ID" value="MFC5054300.1"/>
    <property type="molecule type" value="Genomic_DNA"/>
</dbReference>
<proteinExistence type="predicted"/>
<accession>A0ABV9XVH3</accession>
<dbReference type="Proteomes" id="UP001595833">
    <property type="component" value="Unassembled WGS sequence"/>
</dbReference>
<evidence type="ECO:0000313" key="2">
    <source>
        <dbReference type="Proteomes" id="UP001595833"/>
    </source>
</evidence>
<sequence length="347" mass="38629">MIDYVEALESQTSRGRSMHRAILALFMAGALQPTDYPVNDPLMKTYKAAVRAAFQKEIDEGDQARDQISSIVENPTNNPEDAADDAFAQAAAAVKHRLSRNRVHLEHLTAHLGGFKPRNRDELRSEHEQALLSAVGLRPPEWDRSDGERDFEEIWHNGHVPLDARIFAQRPCDTCASRTTSMPTSRVGQREILNSACFCQLNRARAIGGAVSMLIANVRDLVLQNPDDQFLQSIVNICSNTALRFLLREPRKVAPSRPESIVPSTLFFLHDCRWLRSGAALLTQIALLRLSDANVHASIPAFVARAMSEAMRRGRLLRSDGGVELLLALDGTVHAAELLKLSEQHHR</sequence>
<name>A0ABV9XVH3_9PSEU</name>
<evidence type="ECO:0000313" key="1">
    <source>
        <dbReference type="EMBL" id="MFC5054300.1"/>
    </source>
</evidence>
<dbReference type="RefSeq" id="WP_344041576.1">
    <property type="nucleotide sequence ID" value="NZ_BAAAKE010000029.1"/>
</dbReference>
<protein>
    <submittedName>
        <fullName evidence="1">Uncharacterized protein</fullName>
    </submittedName>
</protein>
<organism evidence="1 2">
    <name type="scientific">Saccharothrix xinjiangensis</name>
    <dbReference type="NCBI Taxonomy" id="204798"/>
    <lineage>
        <taxon>Bacteria</taxon>
        <taxon>Bacillati</taxon>
        <taxon>Actinomycetota</taxon>
        <taxon>Actinomycetes</taxon>
        <taxon>Pseudonocardiales</taxon>
        <taxon>Pseudonocardiaceae</taxon>
        <taxon>Saccharothrix</taxon>
    </lineage>
</organism>
<gene>
    <name evidence="1" type="ORF">ACFPFM_11080</name>
</gene>
<keyword evidence="2" id="KW-1185">Reference proteome</keyword>